<dbReference type="Proteomes" id="UP000320179">
    <property type="component" value="Chromosome"/>
</dbReference>
<sequence>MTHLLPATPTEIFVYLLFSGISLYAAWTVWGVVRVMMVERNVLKHGEAAEATVLELKDTGWRINKQPLFELLLDVRQSGRAAYQTKVKKKLGRHQGISTMGVGTRLDVKVDRNDPLKVAIVGAAMTAPVGAFMRQGMPSEGDPVKAMQNLQSLMDKGLITPEEFQAKKAQILARI</sequence>
<feature type="transmembrane region" description="Helical" evidence="1">
    <location>
        <begin position="12"/>
        <end position="33"/>
    </location>
</feature>
<name>A0AAE6KWQ4_MYXXA</name>
<evidence type="ECO:0000259" key="2">
    <source>
        <dbReference type="Pfam" id="PF09851"/>
    </source>
</evidence>
<evidence type="ECO:0000313" key="3">
    <source>
        <dbReference type="EMBL" id="QDE72591.1"/>
    </source>
</evidence>
<keyword evidence="1" id="KW-0472">Membrane</keyword>
<dbReference type="Pfam" id="PF09851">
    <property type="entry name" value="SHOCT"/>
    <property type="match status" value="1"/>
</dbReference>
<evidence type="ECO:0000256" key="1">
    <source>
        <dbReference type="SAM" id="Phobius"/>
    </source>
</evidence>
<proteinExistence type="predicted"/>
<protein>
    <recommendedName>
        <fullName evidence="2">SHOCT domain-containing protein</fullName>
    </recommendedName>
</protein>
<evidence type="ECO:0000313" key="4">
    <source>
        <dbReference type="Proteomes" id="UP000320179"/>
    </source>
</evidence>
<reference evidence="3 4" key="1">
    <citation type="journal article" date="2019" name="Science">
        <title>Social genes are selection hotspots in kin groups of a soil microbe.</title>
        <authorList>
            <person name="Wielgoss S."/>
            <person name="Wolfensberger R."/>
            <person name="Sun L."/>
            <person name="Fiegna F."/>
            <person name="Velicer G.J."/>
        </authorList>
    </citation>
    <scope>NUCLEOTIDE SEQUENCE [LARGE SCALE GENOMIC DNA]</scope>
    <source>
        <strain evidence="3 4">MC3.5.9c15</strain>
    </source>
</reference>
<dbReference type="InterPro" id="IPR018649">
    <property type="entry name" value="SHOCT"/>
</dbReference>
<dbReference type="AlphaFoldDB" id="A0AAE6KWQ4"/>
<organism evidence="3 4">
    <name type="scientific">Myxococcus xanthus</name>
    <dbReference type="NCBI Taxonomy" id="34"/>
    <lineage>
        <taxon>Bacteria</taxon>
        <taxon>Pseudomonadati</taxon>
        <taxon>Myxococcota</taxon>
        <taxon>Myxococcia</taxon>
        <taxon>Myxococcales</taxon>
        <taxon>Cystobacterineae</taxon>
        <taxon>Myxococcaceae</taxon>
        <taxon>Myxococcus</taxon>
    </lineage>
</organism>
<feature type="domain" description="SHOCT" evidence="2">
    <location>
        <begin position="146"/>
        <end position="172"/>
    </location>
</feature>
<dbReference type="RefSeq" id="WP_140799405.1">
    <property type="nucleotide sequence ID" value="NZ_CP017173.1"/>
</dbReference>
<keyword evidence="1" id="KW-0812">Transmembrane</keyword>
<dbReference type="EMBL" id="CP017174">
    <property type="protein sequence ID" value="QDE72591.1"/>
    <property type="molecule type" value="Genomic_DNA"/>
</dbReference>
<accession>A0AAE6KWQ4</accession>
<gene>
    <name evidence="3" type="ORF">BHS09_25330</name>
</gene>
<keyword evidence="1" id="KW-1133">Transmembrane helix</keyword>